<dbReference type="AlphaFoldDB" id="A0A2T2WZR5"/>
<evidence type="ECO:0000256" key="1">
    <source>
        <dbReference type="SAM" id="MobiDB-lite"/>
    </source>
</evidence>
<feature type="region of interest" description="Disordered" evidence="1">
    <location>
        <begin position="581"/>
        <end position="600"/>
    </location>
</feature>
<evidence type="ECO:0000313" key="3">
    <source>
        <dbReference type="EMBL" id="PSR27730.1"/>
    </source>
</evidence>
<proteinExistence type="predicted"/>
<sequence>MAEPTFRFSPRPNRAQEIHWHEWASEAFQKARDEDKPLLLSISAVWCHWCHVMDETTYSDPQIISRINSDFIPVRIDNDQRPDINQRYNMGGWPTTAFLTPAGEIITGGTFITPEQMAPLLDQVLDHWREHKTEMGDQLNPPAAPNINLHAERPAPESVTKIMEAIRDQFDRAYGGLGLAPKFPQPEVWDLCLIYFTASGDGWSAGMAARTLDAMAGSSLFDGIGGGFFRYSTTREWTIPHFEKMLDDNAQLIKLYLHAYQVLGDETYRQIADAVLTWANKNLLNLNGLWGGSQDADEEYYGLPQEEREKREAPFVDPIMYTHANAQMISAHLLAASLINPTGYAPIALTALEAIWDRMWDDEAGLFHYDDDGEPKVPGQLIDVTHLTNTLIDGYEFTGDPLYLERAQTLIAYADRVLKADNGAFYDHPETPDAPGRLRHRQQPLNENALMARAFLRLGEILEEESWTLRGQALIAKFAPTAEEQGMFGALWATVADRVHAPLLSATIVQSHHRPGTALRQAIYGLFDRNRIVRTWPVGSPEFSRSGYPEIPVPALYICQGQTCSAPVTDPEGILPALQQLQQEAAEQIPNAPSPDESPS</sequence>
<dbReference type="InterPro" id="IPR004879">
    <property type="entry name" value="Ssp411-like_TRX"/>
</dbReference>
<reference evidence="3 4" key="1">
    <citation type="journal article" date="2014" name="BMC Genomics">
        <title>Comparison of environmental and isolate Sulfobacillus genomes reveals diverse carbon, sulfur, nitrogen, and hydrogen metabolisms.</title>
        <authorList>
            <person name="Justice N.B."/>
            <person name="Norman A."/>
            <person name="Brown C.T."/>
            <person name="Singh A."/>
            <person name="Thomas B.C."/>
            <person name="Banfield J.F."/>
        </authorList>
    </citation>
    <scope>NUCLEOTIDE SEQUENCE [LARGE SCALE GENOMIC DNA]</scope>
    <source>
        <strain evidence="3">AMDSBA1</strain>
    </source>
</reference>
<dbReference type="SUPFAM" id="SSF48208">
    <property type="entry name" value="Six-hairpin glycosidases"/>
    <property type="match status" value="1"/>
</dbReference>
<dbReference type="InterPro" id="IPR008928">
    <property type="entry name" value="6-hairpin_glycosidase_sf"/>
</dbReference>
<dbReference type="Gene3D" id="3.40.30.10">
    <property type="entry name" value="Glutaredoxin"/>
    <property type="match status" value="1"/>
</dbReference>
<dbReference type="InterPro" id="IPR036249">
    <property type="entry name" value="Thioredoxin-like_sf"/>
</dbReference>
<accession>A0A2T2WZR5</accession>
<dbReference type="PANTHER" id="PTHR42899:SF1">
    <property type="entry name" value="SPERMATOGENESIS-ASSOCIATED PROTEIN 20"/>
    <property type="match status" value="1"/>
</dbReference>
<dbReference type="Gene3D" id="1.50.10.20">
    <property type="match status" value="1"/>
</dbReference>
<dbReference type="Pfam" id="PF03190">
    <property type="entry name" value="Thioredox_DsbH"/>
    <property type="match status" value="1"/>
</dbReference>
<feature type="domain" description="Spermatogenesis-associated protein 20-like TRX" evidence="2">
    <location>
        <begin position="15"/>
        <end position="137"/>
    </location>
</feature>
<dbReference type="GO" id="GO:0005975">
    <property type="term" value="P:carbohydrate metabolic process"/>
    <property type="evidence" value="ECO:0007669"/>
    <property type="project" value="InterPro"/>
</dbReference>
<comment type="caution">
    <text evidence="3">The sequence shown here is derived from an EMBL/GenBank/DDBJ whole genome shotgun (WGS) entry which is preliminary data.</text>
</comment>
<evidence type="ECO:0000259" key="2">
    <source>
        <dbReference type="Pfam" id="PF03190"/>
    </source>
</evidence>
<name>A0A2T2WZR5_9FIRM</name>
<feature type="compositionally biased region" description="Low complexity" evidence="1">
    <location>
        <begin position="581"/>
        <end position="590"/>
    </location>
</feature>
<dbReference type="PIRSF" id="PIRSF006402">
    <property type="entry name" value="UCP006402_thioredoxin"/>
    <property type="match status" value="1"/>
</dbReference>
<gene>
    <name evidence="3" type="ORF">C7B43_11020</name>
</gene>
<protein>
    <submittedName>
        <fullName evidence="3">Thioredoxin domain-containing protein</fullName>
    </submittedName>
</protein>
<dbReference type="Proteomes" id="UP000242699">
    <property type="component" value="Unassembled WGS sequence"/>
</dbReference>
<organism evidence="3 4">
    <name type="scientific">Sulfobacillus benefaciens</name>
    <dbReference type="NCBI Taxonomy" id="453960"/>
    <lineage>
        <taxon>Bacteria</taxon>
        <taxon>Bacillati</taxon>
        <taxon>Bacillota</taxon>
        <taxon>Clostridia</taxon>
        <taxon>Eubacteriales</taxon>
        <taxon>Clostridiales Family XVII. Incertae Sedis</taxon>
        <taxon>Sulfobacillus</taxon>
    </lineage>
</organism>
<dbReference type="PANTHER" id="PTHR42899">
    <property type="entry name" value="SPERMATOGENESIS-ASSOCIATED PROTEIN 20"/>
    <property type="match status" value="1"/>
</dbReference>
<dbReference type="InterPro" id="IPR024705">
    <property type="entry name" value="Ssp411"/>
</dbReference>
<dbReference type="EMBL" id="PXYT01000024">
    <property type="protein sequence ID" value="PSR27730.1"/>
    <property type="molecule type" value="Genomic_DNA"/>
</dbReference>
<evidence type="ECO:0000313" key="4">
    <source>
        <dbReference type="Proteomes" id="UP000242699"/>
    </source>
</evidence>
<dbReference type="SUPFAM" id="SSF52833">
    <property type="entry name" value="Thioredoxin-like"/>
    <property type="match status" value="1"/>
</dbReference>